<dbReference type="InterPro" id="IPR001190">
    <property type="entry name" value="SRCR"/>
</dbReference>
<sequence length="110" mass="12033">MLPSDPHEFFCLSEPIFVRLTGVDHPSFGRLEVRKSGGDWGTVCVNKWDNNDAMVVCRMLNFQKVNQTGSVGVSIPGHGAIWLDNVQCNGTESSLADCLHGGWNVSSCNH</sequence>
<dbReference type="SMART" id="SM00202">
    <property type="entry name" value="SR"/>
    <property type="match status" value="1"/>
</dbReference>
<dbReference type="Proteomes" id="UP000001593">
    <property type="component" value="Unassembled WGS sequence"/>
</dbReference>
<evidence type="ECO:0000313" key="6">
    <source>
        <dbReference type="Proteomes" id="UP000001593"/>
    </source>
</evidence>
<evidence type="ECO:0000256" key="3">
    <source>
        <dbReference type="PROSITE-ProRule" id="PRU00196"/>
    </source>
</evidence>
<proteinExistence type="predicted"/>
<dbReference type="PANTHER" id="PTHR48071">
    <property type="entry name" value="SRCR DOMAIN-CONTAINING PROTEIN"/>
    <property type="match status" value="1"/>
</dbReference>
<dbReference type="Pfam" id="PF00530">
    <property type="entry name" value="SRCR"/>
    <property type="match status" value="1"/>
</dbReference>
<keyword evidence="6" id="KW-1185">Reference proteome</keyword>
<keyword evidence="1" id="KW-0732">Signal</keyword>
<name>A7TB60_NEMVE</name>
<dbReference type="Gene3D" id="3.10.250.10">
    <property type="entry name" value="SRCR-like domain"/>
    <property type="match status" value="1"/>
</dbReference>
<feature type="domain" description="SRCR" evidence="4">
    <location>
        <begin position="18"/>
        <end position="110"/>
    </location>
</feature>
<dbReference type="InParanoid" id="A7TB60"/>
<dbReference type="HOGENOM" id="CLU_002555_6_1_1"/>
<evidence type="ECO:0000256" key="2">
    <source>
        <dbReference type="ARBA" id="ARBA00023157"/>
    </source>
</evidence>
<reference evidence="5 6" key="1">
    <citation type="journal article" date="2007" name="Science">
        <title>Sea anemone genome reveals ancestral eumetazoan gene repertoire and genomic organization.</title>
        <authorList>
            <person name="Putnam N.H."/>
            <person name="Srivastava M."/>
            <person name="Hellsten U."/>
            <person name="Dirks B."/>
            <person name="Chapman J."/>
            <person name="Salamov A."/>
            <person name="Terry A."/>
            <person name="Shapiro H."/>
            <person name="Lindquist E."/>
            <person name="Kapitonov V.V."/>
            <person name="Jurka J."/>
            <person name="Genikhovich G."/>
            <person name="Grigoriev I.V."/>
            <person name="Lucas S.M."/>
            <person name="Steele R.E."/>
            <person name="Finnerty J.R."/>
            <person name="Technau U."/>
            <person name="Martindale M.Q."/>
            <person name="Rokhsar D.S."/>
        </authorList>
    </citation>
    <scope>NUCLEOTIDE SEQUENCE [LARGE SCALE GENOMIC DNA]</scope>
    <source>
        <strain evidence="6">CH2 X CH6</strain>
    </source>
</reference>
<evidence type="ECO:0000313" key="5">
    <source>
        <dbReference type="EMBL" id="EDO26757.1"/>
    </source>
</evidence>
<protein>
    <recommendedName>
        <fullName evidence="4">SRCR domain-containing protein</fullName>
    </recommendedName>
</protein>
<keyword evidence="2 3" id="KW-1015">Disulfide bond</keyword>
<dbReference type="PhylomeDB" id="A7TB60"/>
<dbReference type="SUPFAM" id="SSF56487">
    <property type="entry name" value="SRCR-like"/>
    <property type="match status" value="1"/>
</dbReference>
<dbReference type="GO" id="GO:0016020">
    <property type="term" value="C:membrane"/>
    <property type="evidence" value="ECO:0007669"/>
    <property type="project" value="InterPro"/>
</dbReference>
<feature type="disulfide bond" evidence="3">
    <location>
        <begin position="44"/>
        <end position="108"/>
    </location>
</feature>
<feature type="disulfide bond" evidence="3">
    <location>
        <begin position="88"/>
        <end position="98"/>
    </location>
</feature>
<evidence type="ECO:0000256" key="1">
    <source>
        <dbReference type="ARBA" id="ARBA00022729"/>
    </source>
</evidence>
<evidence type="ECO:0000259" key="4">
    <source>
        <dbReference type="PROSITE" id="PS50287"/>
    </source>
</evidence>
<dbReference type="InterPro" id="IPR036772">
    <property type="entry name" value="SRCR-like_dom_sf"/>
</dbReference>
<gene>
    <name evidence="5" type="ORF">NEMVEDRAFT_v1g153111</name>
</gene>
<dbReference type="PRINTS" id="PR00258">
    <property type="entry name" value="SPERACTRCPTR"/>
</dbReference>
<accession>A7TB60</accession>
<dbReference type="PANTHER" id="PTHR48071:SF18">
    <property type="entry name" value="DELETED IN MALIGNANT BRAIN TUMORS 1 PROTEIN-RELATED"/>
    <property type="match status" value="1"/>
</dbReference>
<dbReference type="PROSITE" id="PS50287">
    <property type="entry name" value="SRCR_2"/>
    <property type="match status" value="1"/>
</dbReference>
<dbReference type="AlphaFoldDB" id="A7TB60"/>
<feature type="non-terminal residue" evidence="5">
    <location>
        <position position="110"/>
    </location>
</feature>
<organism evidence="5 6">
    <name type="scientific">Nematostella vectensis</name>
    <name type="common">Starlet sea anemone</name>
    <dbReference type="NCBI Taxonomy" id="45351"/>
    <lineage>
        <taxon>Eukaryota</taxon>
        <taxon>Metazoa</taxon>
        <taxon>Cnidaria</taxon>
        <taxon>Anthozoa</taxon>
        <taxon>Hexacorallia</taxon>
        <taxon>Actiniaria</taxon>
        <taxon>Edwardsiidae</taxon>
        <taxon>Nematostella</taxon>
    </lineage>
</organism>
<dbReference type="OMA" id="VHNCEHY"/>
<comment type="caution">
    <text evidence="3">Lacks conserved residue(s) required for the propagation of feature annotation.</text>
</comment>
<dbReference type="STRING" id="45351.A7TB60"/>
<dbReference type="EMBL" id="DS474799">
    <property type="protein sequence ID" value="EDO26757.1"/>
    <property type="molecule type" value="Genomic_DNA"/>
</dbReference>
<dbReference type="FunFam" id="3.10.250.10:FF:000001">
    <property type="entry name" value="Lysyl oxidase 4 isoform X1"/>
    <property type="match status" value="1"/>
</dbReference>